<dbReference type="EMBL" id="JASBWS010000021">
    <property type="protein sequence ID" value="KAJ9110950.1"/>
    <property type="molecule type" value="Genomic_DNA"/>
</dbReference>
<name>A0ACC2WGN4_9TREE</name>
<sequence>MSHRTGQAPPPPPPRIPESWLSASEQRFYVAAIAGGLQVYKLSDALFHFYRTTLSTSVVPTTSTFLSPIAIINRFLPFNLPNWIPFLSLDASAASTYLTKWIFWDWAVIALVMWLRVPGLRYGRVKGTVYAVLFAVFDALVFGTLGVWAGVANLLLFVGKVITNTRGQVTTLGDKAAKPWKVIDQEQHLLGHRSIRVLPHGTVLFNPLSSTYCLEPDSKQEVLIPIITNNSDPYHIYYTVQSLTDPDAKPERKRIHASQLIRGDRKLLQRKSGENDEDVDDYYLDGRNTPPPPPASRQPQSGGSAGSMPDSYNGAHIRRSIRANDKVSPLPRSIEPSQTIYYLQISQPGEVQLERVQDADESDFRITKTSRQALVIECPSNGRILGLEGEKDKEDESGSGWKLVKSEPKAKVEPVKHRCVGTDDVIQMEARGVGDLKVGYLIREGKGKDQRVVEEGVLSGIQSDASTSGSTRQPLLLKDKAHDRVEADRQVALRSGETALTHSRASIIPDVAETRLVRLPIAHRQVGTYQVQFLNVTDSYGNFDRTTDSKPLEFVVHALPVVSFSNHCAQPRTLRLLENGSVSLPIIMPGLRQPEGITRVTVAHKPVGADAYRPGTVYEMEGKSKAVEVREPGTYTIVDANSTYCPGVVNEPATCVVEAVPVPKAEVKMESMSNECAGDTGVQGTIEFIGTPPFRATYKVESGNRHVATKHVNSNNVIAQFTETPSAPGQYTYTVVSISDKHYSEVPIEQKPFQQTVHPLPRLIVSSRGRRSIWSCATNQAAVDFSLTGMGPFTVDYTVSWPTGSEAKQATFSKPGNHQINLDVPSAIAATGGSFTVTFTNLKDPTAKFGDTSIAHTTQVVEGASARAVIRLTGEGPWTVGYVHSDNPKKVITRNFNSANAPLIMDRKGTYRLVQVADAHCPGEIVEGSDTYELTYHSRPAVQLSAELARHKKGQNYKRSPICAGVEDHVTVELKGERHDDALRAQSAYTSPAGANPFHVRYRHDHTLPDKTKYTEERDIDSAQETGILHMASQPGQHKYTILAVKDAYYDFDQKLLQSSTGLFNIEQEVFGKPIAGFSAASRFSYCVGETFKASRENTANIEFVGQGPFEVDLEAGPPGGGRPLYKTTITNIKGNSWKVDLPEHTFSHVGPQLLQITSVRDSSGCPAEILNDDSLYLGIDVLETASITPVSEREDYCVGDMLEFVLGGTAPWHVAYKFNKKTHQVVANKPQFYRLAERAGELEIKSVSNKNNKARVSQCSTSVEDIRRKIHPLPKAKIEEGKPWLQEGSETEITFSFVGTPPFTFTYTRSESDGRKGARVVDTQTISDIPENTYTFSTAMEGEYDVTYIKDAYCSYPPEPRSAESKQKLLQW</sequence>
<evidence type="ECO:0000313" key="2">
    <source>
        <dbReference type="Proteomes" id="UP001230649"/>
    </source>
</evidence>
<dbReference type="Proteomes" id="UP001230649">
    <property type="component" value="Unassembled WGS sequence"/>
</dbReference>
<evidence type="ECO:0000313" key="1">
    <source>
        <dbReference type="EMBL" id="KAJ9110950.1"/>
    </source>
</evidence>
<organism evidence="1 2">
    <name type="scientific">Naganishia adeliensis</name>
    <dbReference type="NCBI Taxonomy" id="92952"/>
    <lineage>
        <taxon>Eukaryota</taxon>
        <taxon>Fungi</taxon>
        <taxon>Dikarya</taxon>
        <taxon>Basidiomycota</taxon>
        <taxon>Agaricomycotina</taxon>
        <taxon>Tremellomycetes</taxon>
        <taxon>Filobasidiales</taxon>
        <taxon>Filobasidiaceae</taxon>
        <taxon>Naganishia</taxon>
    </lineage>
</organism>
<accession>A0ACC2WGN4</accession>
<reference evidence="1" key="1">
    <citation type="submission" date="2023-04" db="EMBL/GenBank/DDBJ databases">
        <title>Draft Genome sequencing of Naganishia species isolated from polar environments using Oxford Nanopore Technology.</title>
        <authorList>
            <person name="Leo P."/>
            <person name="Venkateswaran K."/>
        </authorList>
    </citation>
    <scope>NUCLEOTIDE SEQUENCE</scope>
    <source>
        <strain evidence="1">MNA-CCFEE 5262</strain>
    </source>
</reference>
<comment type="caution">
    <text evidence="1">The sequence shown here is derived from an EMBL/GenBank/DDBJ whole genome shotgun (WGS) entry which is preliminary data.</text>
</comment>
<keyword evidence="2" id="KW-1185">Reference proteome</keyword>
<gene>
    <name evidence="1" type="ORF">QFC20_002716</name>
</gene>
<protein>
    <submittedName>
        <fullName evidence="1">Uncharacterized protein</fullName>
    </submittedName>
</protein>
<proteinExistence type="predicted"/>